<dbReference type="AlphaFoldDB" id="A0A438BXI6"/>
<sequence>MPPSDKLRPFFLTLRGVSKFNWTDECKQTFKVVKCYLTKLPILSNPKFDEELHMYLALFDYIVSVVLFQHIRDKEQRFVYYVSKAMVDIETQYSQVEQTAFALKNAAQKLRLYF</sequence>
<dbReference type="Pfam" id="PF17919">
    <property type="entry name" value="RT_RNaseH_2"/>
    <property type="match status" value="1"/>
</dbReference>
<dbReference type="SUPFAM" id="SSF56672">
    <property type="entry name" value="DNA/RNA polymerases"/>
    <property type="match status" value="1"/>
</dbReference>
<gene>
    <name evidence="2" type="ORF">CK203_075386</name>
</gene>
<organism evidence="2 3">
    <name type="scientific">Vitis vinifera</name>
    <name type="common">Grape</name>
    <dbReference type="NCBI Taxonomy" id="29760"/>
    <lineage>
        <taxon>Eukaryota</taxon>
        <taxon>Viridiplantae</taxon>
        <taxon>Streptophyta</taxon>
        <taxon>Embryophyta</taxon>
        <taxon>Tracheophyta</taxon>
        <taxon>Spermatophyta</taxon>
        <taxon>Magnoliopsida</taxon>
        <taxon>eudicotyledons</taxon>
        <taxon>Gunneridae</taxon>
        <taxon>Pentapetalae</taxon>
        <taxon>rosids</taxon>
        <taxon>Vitales</taxon>
        <taxon>Vitaceae</taxon>
        <taxon>Viteae</taxon>
        <taxon>Vitis</taxon>
    </lineage>
</organism>
<dbReference type="InterPro" id="IPR041577">
    <property type="entry name" value="RT_RNaseH_2"/>
</dbReference>
<reference evidence="2 3" key="1">
    <citation type="journal article" date="2018" name="PLoS Genet.">
        <title>Population sequencing reveals clonal diversity and ancestral inbreeding in the grapevine cultivar Chardonnay.</title>
        <authorList>
            <person name="Roach M.J."/>
            <person name="Johnson D.L."/>
            <person name="Bohlmann J."/>
            <person name="van Vuuren H.J."/>
            <person name="Jones S.J."/>
            <person name="Pretorius I.S."/>
            <person name="Schmidt S.A."/>
            <person name="Borneman A.R."/>
        </authorList>
    </citation>
    <scope>NUCLEOTIDE SEQUENCE [LARGE SCALE GENOMIC DNA]</scope>
    <source>
        <strain evidence="3">cv. Chardonnay</strain>
        <tissue evidence="2">Leaf</tissue>
    </source>
</reference>
<dbReference type="Proteomes" id="UP000288805">
    <property type="component" value="Unassembled WGS sequence"/>
</dbReference>
<dbReference type="PANTHER" id="PTHR48475:SF1">
    <property type="entry name" value="RNASE H TYPE-1 DOMAIN-CONTAINING PROTEIN"/>
    <property type="match status" value="1"/>
</dbReference>
<evidence type="ECO:0000313" key="2">
    <source>
        <dbReference type="EMBL" id="RVW15716.1"/>
    </source>
</evidence>
<dbReference type="PANTHER" id="PTHR48475">
    <property type="entry name" value="RIBONUCLEASE H"/>
    <property type="match status" value="1"/>
</dbReference>
<dbReference type="InterPro" id="IPR043502">
    <property type="entry name" value="DNA/RNA_pol_sf"/>
</dbReference>
<accession>A0A438BXI6</accession>
<name>A0A438BXI6_VITVI</name>
<comment type="caution">
    <text evidence="2">The sequence shown here is derived from an EMBL/GenBank/DDBJ whole genome shotgun (WGS) entry which is preliminary data.</text>
</comment>
<feature type="domain" description="Reverse transcriptase/retrotransposon-derived protein RNase H-like" evidence="1">
    <location>
        <begin position="22"/>
        <end position="114"/>
    </location>
</feature>
<protein>
    <recommendedName>
        <fullName evidence="1">Reverse transcriptase/retrotransposon-derived protein RNase H-like domain-containing protein</fullName>
    </recommendedName>
</protein>
<dbReference type="EMBL" id="QGNW01002597">
    <property type="protein sequence ID" value="RVW15716.1"/>
    <property type="molecule type" value="Genomic_DNA"/>
</dbReference>
<evidence type="ECO:0000313" key="3">
    <source>
        <dbReference type="Proteomes" id="UP000288805"/>
    </source>
</evidence>
<evidence type="ECO:0000259" key="1">
    <source>
        <dbReference type="Pfam" id="PF17919"/>
    </source>
</evidence>
<proteinExistence type="predicted"/>